<dbReference type="CDD" id="cd01650">
    <property type="entry name" value="RT_nLTR_like"/>
    <property type="match status" value="1"/>
</dbReference>
<keyword evidence="4" id="KW-1185">Reference proteome</keyword>
<dbReference type="EMBL" id="WJXA01000003">
    <property type="protein sequence ID" value="KAF7146937.1"/>
    <property type="molecule type" value="Genomic_DNA"/>
</dbReference>
<sequence length="975" mass="112098">MERIDMAFANARWREMHDQAMVFVEAAVGSDHNPLILNTSVPLNKVGKPFRFESFWVTEEDCTEIISGAWNQGYEGELMPLVCKKLKRCKEGLKEWNRKKFGDLRLRIANIKDELMEVQKQLEDGFNPDTVAMEKYLINQLEDLWQKDAMYWHQRSRIKWLQMGDKNSRFFHLSTIQRRQRNQIMRLKDKGGTWRNEPKEIAGIIRDHFKDLYKAPLTRDFDDIISLNDNVISPECNASLVKQISQDEVKIAAFQLGALKAPGSDGFPGLFYQTYWDIVGDDVVNAVQNFFQEGVMLKEVNQTNVTLIPKVSNPEGMNHLRPISLCRFIYKIISKVLVNRLQPVMDGIITEQQSAFIPGRQVQDNIIVAHEVFHFLKHKKLGTKASMAVKMDLNKAYDRVCWDFLFCVMEKMGFDGKWISWVKQCVCTVKYSIVVNGGQVCEIVPERGLRQGDPLSPYLFLMVADVFSVLMNKAVMNKSIGGVKMKRRCPIVSHLLFADDSLAISITEDSFYPVSRNPNHQIEMGSNSRGPEQEIELQHTIQIWEAKQDLLKSMHQRISATPQLLSKSSGHSNCSIYRAPKTLIDINGIAYKPDIVSIGPFHHGEPNLQMIQEHKWRLLGDLLNRTRSKGLSLEDYLRAIQPLETKARGCYSETIRFTTDEFLEMLVLDGCFIVELFRKIGKVVPIEHDDPLISMWIYSFILRDFIRLENQIPFFILQRLFDLSLMPGDESGPSLAKLALIFFNNALQRPEEVITKHASTPGRHLLDFLRSSFIPTDHEETKQGRSSQSHVIQCISKLRRAGIDLKPGDEDSFLVVKFRRGVIEMPAVSIDAFMSCFMINCIAFEQCQTKCTRHFTTYATLLDCLVNTGKDVEFLLDRNIVENYFGTDAELAKFINDLGKDVTFDIENSYLGNLFDEVNKYYKSGWHVQWATFRYTYFRSPWSFISALAAVVLLLLTVAQTFYTMLAYIQPPDPK</sequence>
<evidence type="ECO:0000313" key="4">
    <source>
        <dbReference type="Proteomes" id="UP000626092"/>
    </source>
</evidence>
<dbReference type="SUPFAM" id="SSF56672">
    <property type="entry name" value="DNA/RNA polymerases"/>
    <property type="match status" value="1"/>
</dbReference>
<dbReference type="PROSITE" id="PS50878">
    <property type="entry name" value="RT_POL"/>
    <property type="match status" value="1"/>
</dbReference>
<comment type="caution">
    <text evidence="3">The sequence shown here is derived from an EMBL/GenBank/DDBJ whole genome shotgun (WGS) entry which is preliminary data.</text>
</comment>
<evidence type="ECO:0000313" key="3">
    <source>
        <dbReference type="EMBL" id="KAF7146937.1"/>
    </source>
</evidence>
<keyword evidence="1" id="KW-0812">Transmembrane</keyword>
<protein>
    <recommendedName>
        <fullName evidence="2">Reverse transcriptase domain-containing protein</fullName>
    </recommendedName>
</protein>
<evidence type="ECO:0000259" key="2">
    <source>
        <dbReference type="PROSITE" id="PS50878"/>
    </source>
</evidence>
<keyword evidence="1" id="KW-0472">Membrane</keyword>
<dbReference type="InterPro" id="IPR000477">
    <property type="entry name" value="RT_dom"/>
</dbReference>
<feature type="domain" description="Reverse transcriptase" evidence="2">
    <location>
        <begin position="289"/>
        <end position="591"/>
    </location>
</feature>
<dbReference type="Pfam" id="PF03140">
    <property type="entry name" value="DUF247"/>
    <property type="match status" value="1"/>
</dbReference>
<dbReference type="PANTHER" id="PTHR31170">
    <property type="entry name" value="BNAC04G53230D PROTEIN"/>
    <property type="match status" value="1"/>
</dbReference>
<accession>A0A834LR17</accession>
<dbReference type="Proteomes" id="UP000626092">
    <property type="component" value="Unassembled WGS sequence"/>
</dbReference>
<evidence type="ECO:0000256" key="1">
    <source>
        <dbReference type="SAM" id="Phobius"/>
    </source>
</evidence>
<dbReference type="InterPro" id="IPR043502">
    <property type="entry name" value="DNA/RNA_pol_sf"/>
</dbReference>
<feature type="transmembrane region" description="Helical" evidence="1">
    <location>
        <begin position="944"/>
        <end position="969"/>
    </location>
</feature>
<dbReference type="PANTHER" id="PTHR31170:SF21">
    <property type="match status" value="1"/>
</dbReference>
<keyword evidence="1" id="KW-1133">Transmembrane helix</keyword>
<dbReference type="AlphaFoldDB" id="A0A834LR17"/>
<reference evidence="3" key="1">
    <citation type="submission" date="2019-11" db="EMBL/GenBank/DDBJ databases">
        <authorList>
            <person name="Liu Y."/>
            <person name="Hou J."/>
            <person name="Li T.-Q."/>
            <person name="Guan C.-H."/>
            <person name="Wu X."/>
            <person name="Wu H.-Z."/>
            <person name="Ling F."/>
            <person name="Zhang R."/>
            <person name="Shi X.-G."/>
            <person name="Ren J.-P."/>
            <person name="Chen E.-F."/>
            <person name="Sun J.-M."/>
        </authorList>
    </citation>
    <scope>NUCLEOTIDE SEQUENCE</scope>
    <source>
        <strain evidence="3">Adult_tree_wgs_1</strain>
        <tissue evidence="3">Leaves</tissue>
    </source>
</reference>
<gene>
    <name evidence="3" type="ORF">RHSIM_Rhsim03G0080200</name>
</gene>
<dbReference type="InterPro" id="IPR004158">
    <property type="entry name" value="DUF247_pln"/>
</dbReference>
<proteinExistence type="predicted"/>
<dbReference type="OrthoDB" id="410104at2759"/>
<organism evidence="3 4">
    <name type="scientific">Rhododendron simsii</name>
    <name type="common">Sims's rhododendron</name>
    <dbReference type="NCBI Taxonomy" id="118357"/>
    <lineage>
        <taxon>Eukaryota</taxon>
        <taxon>Viridiplantae</taxon>
        <taxon>Streptophyta</taxon>
        <taxon>Embryophyta</taxon>
        <taxon>Tracheophyta</taxon>
        <taxon>Spermatophyta</taxon>
        <taxon>Magnoliopsida</taxon>
        <taxon>eudicotyledons</taxon>
        <taxon>Gunneridae</taxon>
        <taxon>Pentapetalae</taxon>
        <taxon>asterids</taxon>
        <taxon>Ericales</taxon>
        <taxon>Ericaceae</taxon>
        <taxon>Ericoideae</taxon>
        <taxon>Rhodoreae</taxon>
        <taxon>Rhododendron</taxon>
    </lineage>
</organism>
<name>A0A834LR17_RHOSS</name>
<dbReference type="Pfam" id="PF00078">
    <property type="entry name" value="RVT_1"/>
    <property type="match status" value="1"/>
</dbReference>